<dbReference type="InterPro" id="IPR036196">
    <property type="entry name" value="Ptyr_pPase_sf"/>
</dbReference>
<gene>
    <name evidence="6" type="ORF">SNR37_002582</name>
</gene>
<dbReference type="PANTHER" id="PTHR11717:SF7">
    <property type="entry name" value="LOW MOLECULAR WEIGHT PHOSPHOTYROSINE PROTEIN PHOSPHATASE"/>
    <property type="match status" value="1"/>
</dbReference>
<comment type="caution">
    <text evidence="6">The sequence shown here is derived from an EMBL/GenBank/DDBJ whole genome shotgun (WGS) entry which is preliminary data.</text>
</comment>
<evidence type="ECO:0000256" key="3">
    <source>
        <dbReference type="ARBA" id="ARBA00022801"/>
    </source>
</evidence>
<dbReference type="SMART" id="SM00226">
    <property type="entry name" value="LMWPc"/>
    <property type="match status" value="1"/>
</dbReference>
<reference evidence="6 7" key="2">
    <citation type="submission" date="2023-12" db="EMBL/GenBank/DDBJ databases">
        <authorList>
            <consortium name="Cladostephus spongiosus"/>
            <person name="Lorente B."/>
            <person name="Cabral C."/>
            <person name="Frias J."/>
            <person name="Faria J."/>
            <person name="Toubarro D."/>
        </authorList>
    </citation>
    <scope>NUCLEOTIDE SEQUENCE [LARGE SCALE GENOMIC DNA]</scope>
    <source>
        <strain evidence="6 7">ZMCS4</strain>
    </source>
</reference>
<dbReference type="CDD" id="cd16343">
    <property type="entry name" value="LMWPTP"/>
    <property type="match status" value="1"/>
</dbReference>
<reference evidence="7" key="1">
    <citation type="submission" date="2023-07" db="EMBL/GenBank/DDBJ databases">
        <title>Draft genome sequence of Agarivorans aestuarii strain ZMCS4, a CAZymes producing bacteria isolated from the marine brown algae Clodostephus spongiosus.</title>
        <authorList>
            <person name="Lorente B."/>
            <person name="Cabral C."/>
            <person name="Frias J."/>
            <person name="Faria J."/>
            <person name="Toubarro D."/>
        </authorList>
    </citation>
    <scope>NUCLEOTIDE SEQUENCE [LARGE SCALE GENOMIC DNA]</scope>
    <source>
        <strain evidence="7">ZMCS4</strain>
    </source>
</reference>
<dbReference type="InterPro" id="IPR017867">
    <property type="entry name" value="Tyr_phospatase_low_mol_wt"/>
</dbReference>
<evidence type="ECO:0000256" key="1">
    <source>
        <dbReference type="ARBA" id="ARBA00011063"/>
    </source>
</evidence>
<keyword evidence="3 6" id="KW-0378">Hydrolase</keyword>
<evidence type="ECO:0000259" key="5">
    <source>
        <dbReference type="SMART" id="SM00226"/>
    </source>
</evidence>
<dbReference type="SUPFAM" id="SSF52788">
    <property type="entry name" value="Phosphotyrosine protein phosphatases I"/>
    <property type="match status" value="1"/>
</dbReference>
<proteinExistence type="inferred from homology"/>
<dbReference type="Proteomes" id="UP001310248">
    <property type="component" value="Unassembled WGS sequence"/>
</dbReference>
<protein>
    <recommendedName>
        <fullName evidence="2">protein-tyrosine-phosphatase</fullName>
        <ecNumber evidence="2">3.1.3.48</ecNumber>
    </recommendedName>
</protein>
<dbReference type="EMBL" id="JAYDYW010000004">
    <property type="protein sequence ID" value="MEE1673168.1"/>
    <property type="molecule type" value="Genomic_DNA"/>
</dbReference>
<keyword evidence="7" id="KW-1185">Reference proteome</keyword>
<dbReference type="EC" id="3.1.3.48" evidence="2"/>
<dbReference type="RefSeq" id="WP_329774521.1">
    <property type="nucleotide sequence ID" value="NZ_JAYDYW010000004.1"/>
</dbReference>
<dbReference type="InterPro" id="IPR023485">
    <property type="entry name" value="Ptyr_pPase"/>
</dbReference>
<comment type="similarity">
    <text evidence="1">Belongs to the low molecular weight phosphotyrosine protein phosphatase family.</text>
</comment>
<evidence type="ECO:0000313" key="6">
    <source>
        <dbReference type="EMBL" id="MEE1673168.1"/>
    </source>
</evidence>
<keyword evidence="4" id="KW-0904">Protein phosphatase</keyword>
<evidence type="ECO:0000256" key="4">
    <source>
        <dbReference type="ARBA" id="ARBA00022912"/>
    </source>
</evidence>
<name>A0ABU7G188_9ALTE</name>
<dbReference type="InterPro" id="IPR050438">
    <property type="entry name" value="LMW_PTPase"/>
</dbReference>
<evidence type="ECO:0000256" key="2">
    <source>
        <dbReference type="ARBA" id="ARBA00013064"/>
    </source>
</evidence>
<dbReference type="Gene3D" id="3.40.50.2300">
    <property type="match status" value="1"/>
</dbReference>
<feature type="domain" description="Phosphotyrosine protein phosphatase I" evidence="5">
    <location>
        <begin position="8"/>
        <end position="154"/>
    </location>
</feature>
<sequence>MKKLIGVKSVLVICMGNICRSTTAEAVLRTKLKQHKLKVKVDSAGTTDYHKGDKPDPRAIRIAEEKGYSFKGIRSRKVADKDFAKFDLILASDKKNLSYLQKHCPEQHLHKLALILPFGGVELEEVPDPYYGSVQGFKQVLAMIEEASDGIVERIKT</sequence>
<dbReference type="PANTHER" id="PTHR11717">
    <property type="entry name" value="LOW MOLECULAR WEIGHT PROTEIN TYROSINE PHOSPHATASE"/>
    <property type="match status" value="1"/>
</dbReference>
<dbReference type="PRINTS" id="PR00719">
    <property type="entry name" value="LMWPTPASE"/>
</dbReference>
<dbReference type="GO" id="GO:0004725">
    <property type="term" value="F:protein tyrosine phosphatase activity"/>
    <property type="evidence" value="ECO:0007669"/>
    <property type="project" value="UniProtKB-EC"/>
</dbReference>
<evidence type="ECO:0000313" key="7">
    <source>
        <dbReference type="Proteomes" id="UP001310248"/>
    </source>
</evidence>
<dbReference type="Pfam" id="PF01451">
    <property type="entry name" value="LMWPc"/>
    <property type="match status" value="1"/>
</dbReference>
<accession>A0ABU7G188</accession>
<organism evidence="6 7">
    <name type="scientific">Agarivorans aestuarii</name>
    <dbReference type="NCBI Taxonomy" id="1563703"/>
    <lineage>
        <taxon>Bacteria</taxon>
        <taxon>Pseudomonadati</taxon>
        <taxon>Pseudomonadota</taxon>
        <taxon>Gammaproteobacteria</taxon>
        <taxon>Alteromonadales</taxon>
        <taxon>Alteromonadaceae</taxon>
        <taxon>Agarivorans</taxon>
    </lineage>
</organism>